<dbReference type="CDD" id="cd09272">
    <property type="entry name" value="RNase_HI_RT_Ty1"/>
    <property type="match status" value="1"/>
</dbReference>
<evidence type="ECO:0000259" key="2">
    <source>
        <dbReference type="Pfam" id="PF07727"/>
    </source>
</evidence>
<name>A0ABQ4Y716_9ASTR</name>
<proteinExistence type="predicted"/>
<dbReference type="EMBL" id="BQNB010010134">
    <property type="protein sequence ID" value="GJS73160.1"/>
    <property type="molecule type" value="Genomic_DNA"/>
</dbReference>
<dbReference type="InterPro" id="IPR013103">
    <property type="entry name" value="RVT_2"/>
</dbReference>
<reference evidence="3" key="1">
    <citation type="journal article" date="2022" name="Int. J. Mol. Sci.">
        <title>Draft Genome of Tanacetum Coccineum: Genomic Comparison of Closely Related Tanacetum-Family Plants.</title>
        <authorList>
            <person name="Yamashiro T."/>
            <person name="Shiraishi A."/>
            <person name="Nakayama K."/>
            <person name="Satake H."/>
        </authorList>
    </citation>
    <scope>NUCLEOTIDE SEQUENCE</scope>
</reference>
<reference evidence="3" key="2">
    <citation type="submission" date="2022-01" db="EMBL/GenBank/DDBJ databases">
        <authorList>
            <person name="Yamashiro T."/>
            <person name="Shiraishi A."/>
            <person name="Satake H."/>
            <person name="Nakayama K."/>
        </authorList>
    </citation>
    <scope>NUCLEOTIDE SEQUENCE</scope>
</reference>
<evidence type="ECO:0000313" key="3">
    <source>
        <dbReference type="EMBL" id="GJS73160.1"/>
    </source>
</evidence>
<feature type="compositionally biased region" description="Low complexity" evidence="1">
    <location>
        <begin position="185"/>
        <end position="198"/>
    </location>
</feature>
<dbReference type="PANTHER" id="PTHR11439">
    <property type="entry name" value="GAG-POL-RELATED RETROTRANSPOSON"/>
    <property type="match status" value="1"/>
</dbReference>
<keyword evidence="4" id="KW-1185">Reference proteome</keyword>
<organism evidence="3 4">
    <name type="scientific">Tanacetum coccineum</name>
    <dbReference type="NCBI Taxonomy" id="301880"/>
    <lineage>
        <taxon>Eukaryota</taxon>
        <taxon>Viridiplantae</taxon>
        <taxon>Streptophyta</taxon>
        <taxon>Embryophyta</taxon>
        <taxon>Tracheophyta</taxon>
        <taxon>Spermatophyta</taxon>
        <taxon>Magnoliopsida</taxon>
        <taxon>eudicotyledons</taxon>
        <taxon>Gunneridae</taxon>
        <taxon>Pentapetalae</taxon>
        <taxon>asterids</taxon>
        <taxon>campanulids</taxon>
        <taxon>Asterales</taxon>
        <taxon>Asteraceae</taxon>
        <taxon>Asteroideae</taxon>
        <taxon>Anthemideae</taxon>
        <taxon>Anthemidinae</taxon>
        <taxon>Tanacetum</taxon>
    </lineage>
</organism>
<evidence type="ECO:0000256" key="1">
    <source>
        <dbReference type="SAM" id="MobiDB-lite"/>
    </source>
</evidence>
<sequence length="817" mass="93654">MSKLDRFLVTEGIISLYPSISALCLDRHLSDHRPILLREVLSDFGPTPFRFYQSWLRMEGFDSMVEHAWLSFSHSDSNAMVRFKKKLQDLKSIIRLWVKDKKFHLHNAKNSLQNDLISIDKDLERGNVSDDILLNRMDLNRRLQDIKLLEVKDLVQKSKIKWAIEGDENSKFFHGTSLSTTIAQDAPSTSASSSTSDSHLPVQHQEIPEDTPIIHDVPHPSHNLVPGDPGSAQSSSGNVNAVEPNHDNYPPDHIRRWTKDHPLDNIVGNPSRPVSTRKQLASDALWCCFHTELSKVEPKNFKMAVIEDCWFQAMQDEIHEFDRLEVWELVPRPIYVMVIALKWIYKVKLDEYGDVLKNKARLVAKGYRQEEGIDFEESFAPVARIEAIRIFIANAATKNMIIYQMDVKTAFLNGDLQEEVFVSQPEGFEDQENPTHVYRLKKALYGLKQAPRAWYDTLSKFLMANNFFKGAVDPTLFTRKSGKHILLVQIYVDDIIFASTDLNACNIFSKEMSSKFQMSMMGQMSFFLGLQVSQSPGGIFINQAKYALETLKKYGMDLSDPVDTPMVDRLKLDEDLMGTPVDQTRFRGMVGSLMYLTASRPDLVFAVCMCARYQAKPTKKHFEAIKRVFRYLKGTIHMGLWYPKDNAMSLTAYADADHAGCQDSRRSTSGSAQFLGDRLVSWSSKKQRSTAISTTEAEYIAMSGCCAQILWMRSQLKDYGFDFNKIPLYCDNKSAIALCCNNVQHSRSKHIDIRHHFIREQVENRVVELYFVETNYQLADILTKALPRERFEFLLPRLGMRSLTPETLKRLQEGKDE</sequence>
<feature type="region of interest" description="Disordered" evidence="1">
    <location>
        <begin position="183"/>
        <end position="241"/>
    </location>
</feature>
<dbReference type="Proteomes" id="UP001151760">
    <property type="component" value="Unassembled WGS sequence"/>
</dbReference>
<gene>
    <name evidence="3" type="ORF">Tco_0706001</name>
</gene>
<comment type="caution">
    <text evidence="3">The sequence shown here is derived from an EMBL/GenBank/DDBJ whole genome shotgun (WGS) entry which is preliminary data.</text>
</comment>
<dbReference type="SUPFAM" id="SSF56672">
    <property type="entry name" value="DNA/RNA polymerases"/>
    <property type="match status" value="1"/>
</dbReference>
<evidence type="ECO:0000313" key="4">
    <source>
        <dbReference type="Proteomes" id="UP001151760"/>
    </source>
</evidence>
<dbReference type="Pfam" id="PF07727">
    <property type="entry name" value="RVT_2"/>
    <property type="match status" value="1"/>
</dbReference>
<accession>A0ABQ4Y716</accession>
<protein>
    <submittedName>
        <fullName evidence="3">Retrovirus-related pol polyprotein from transposon TNT 1-94</fullName>
    </submittedName>
</protein>
<dbReference type="InterPro" id="IPR043502">
    <property type="entry name" value="DNA/RNA_pol_sf"/>
</dbReference>
<dbReference type="PANTHER" id="PTHR11439:SF495">
    <property type="entry name" value="REVERSE TRANSCRIPTASE, RNA-DEPENDENT DNA POLYMERASE-RELATED"/>
    <property type="match status" value="1"/>
</dbReference>
<feature type="domain" description="Reverse transcriptase Ty1/copia-type" evidence="2">
    <location>
        <begin position="325"/>
        <end position="567"/>
    </location>
</feature>